<dbReference type="SUPFAM" id="SSF53474">
    <property type="entry name" value="alpha/beta-Hydrolases"/>
    <property type="match status" value="1"/>
</dbReference>
<name>A0AAJ5VZ10_9MICO</name>
<reference evidence="3" key="1">
    <citation type="submission" date="2023-03" db="EMBL/GenBank/DDBJ databases">
        <title>Andean soil-derived lignocellulolytic bacterial consortium as a source of novel taxa and putative plastic-active enzymes.</title>
        <authorList>
            <person name="Diaz-Garcia L."/>
            <person name="Chuvochina M."/>
            <person name="Feuerriegel G."/>
            <person name="Bunk B."/>
            <person name="Sproer C."/>
            <person name="Streit W.R."/>
            <person name="Rodriguez L.M."/>
            <person name="Overmann J."/>
            <person name="Jimenez D.J."/>
        </authorList>
    </citation>
    <scope>NUCLEOTIDE SEQUENCE</scope>
    <source>
        <strain evidence="3">MAG 4610</strain>
    </source>
</reference>
<dbReference type="AlphaFoldDB" id="A0AAJ5VZ10"/>
<feature type="domain" description="Alpha/beta hydrolase fold-3" evidence="2">
    <location>
        <begin position="31"/>
        <end position="249"/>
    </location>
</feature>
<dbReference type="InterPro" id="IPR050300">
    <property type="entry name" value="GDXG_lipolytic_enzyme"/>
</dbReference>
<sequence>MTTVTDDTLDGPHGPLRVRLYRPASAAGVGLVWAHGGGFAAGDLDMPEADGVARGLAERGITVVSVDYRLAPLTPGTDGVRHPVASEEVGFAFAWARGADLAPGPWAIGGASAGANLATGATLRLLHTGDPTGLPALVALAYPTLLAVQPAPDAALRAALDADPVADRFGPHVVRAMYENLLGGPVDDADVYAVPGRATSDELAGFPPVLMVNSDTDELRVSGEAFAAALHDAGVDVTVVTEPGTQHGHLNRPEEAAASVSIGRFADRLLALIPASSRS</sequence>
<dbReference type="Gene3D" id="3.40.50.1820">
    <property type="entry name" value="alpha/beta hydrolase"/>
    <property type="match status" value="1"/>
</dbReference>
<dbReference type="Pfam" id="PF07859">
    <property type="entry name" value="Abhydrolase_3"/>
    <property type="match status" value="1"/>
</dbReference>
<dbReference type="PANTHER" id="PTHR48081:SF8">
    <property type="entry name" value="ALPHA_BETA HYDROLASE FOLD-3 DOMAIN-CONTAINING PROTEIN-RELATED"/>
    <property type="match status" value="1"/>
</dbReference>
<dbReference type="InterPro" id="IPR029058">
    <property type="entry name" value="AB_hydrolase_fold"/>
</dbReference>
<dbReference type="InterPro" id="IPR013094">
    <property type="entry name" value="AB_hydrolase_3"/>
</dbReference>
<accession>A0AAJ5VZ10</accession>
<evidence type="ECO:0000313" key="4">
    <source>
        <dbReference type="Proteomes" id="UP001213972"/>
    </source>
</evidence>
<evidence type="ECO:0000313" key="3">
    <source>
        <dbReference type="EMBL" id="WEK12747.1"/>
    </source>
</evidence>
<dbReference type="GO" id="GO:0016787">
    <property type="term" value="F:hydrolase activity"/>
    <property type="evidence" value="ECO:0007669"/>
    <property type="project" value="UniProtKB-KW"/>
</dbReference>
<protein>
    <submittedName>
        <fullName evidence="3">Alpha/beta hydrolase</fullName>
    </submittedName>
</protein>
<proteinExistence type="predicted"/>
<gene>
    <name evidence="3" type="ORF">P0Y48_09735</name>
</gene>
<dbReference type="EMBL" id="CP119321">
    <property type="protein sequence ID" value="WEK12747.1"/>
    <property type="molecule type" value="Genomic_DNA"/>
</dbReference>
<keyword evidence="1 3" id="KW-0378">Hydrolase</keyword>
<organism evidence="3 4">
    <name type="scientific">Candidatus Microbacterium phytovorans</name>
    <dbReference type="NCBI Taxonomy" id="3121374"/>
    <lineage>
        <taxon>Bacteria</taxon>
        <taxon>Bacillati</taxon>
        <taxon>Actinomycetota</taxon>
        <taxon>Actinomycetes</taxon>
        <taxon>Micrococcales</taxon>
        <taxon>Microbacteriaceae</taxon>
        <taxon>Microbacterium</taxon>
    </lineage>
</organism>
<evidence type="ECO:0000259" key="2">
    <source>
        <dbReference type="Pfam" id="PF07859"/>
    </source>
</evidence>
<dbReference type="Proteomes" id="UP001213972">
    <property type="component" value="Chromosome"/>
</dbReference>
<dbReference type="PANTHER" id="PTHR48081">
    <property type="entry name" value="AB HYDROLASE SUPERFAMILY PROTEIN C4A8.06C"/>
    <property type="match status" value="1"/>
</dbReference>
<evidence type="ECO:0000256" key="1">
    <source>
        <dbReference type="ARBA" id="ARBA00022801"/>
    </source>
</evidence>